<reference evidence="7" key="1">
    <citation type="journal article" date="2019" name="Int. J. Syst. Evol. Microbiol.">
        <title>The Global Catalogue of Microorganisms (GCM) 10K type strain sequencing project: providing services to taxonomists for standard genome sequencing and annotation.</title>
        <authorList>
            <consortium name="The Broad Institute Genomics Platform"/>
            <consortium name="The Broad Institute Genome Sequencing Center for Infectious Disease"/>
            <person name="Wu L."/>
            <person name="Ma J."/>
        </authorList>
    </citation>
    <scope>NUCLEOTIDE SEQUENCE [LARGE SCALE GENOMIC DNA]</scope>
    <source>
        <strain evidence="7">CGMCC 4.6946</strain>
    </source>
</reference>
<evidence type="ECO:0000256" key="2">
    <source>
        <dbReference type="ARBA" id="ARBA00023015"/>
    </source>
</evidence>
<feature type="domain" description="HTH lysR-type" evidence="5">
    <location>
        <begin position="5"/>
        <end position="62"/>
    </location>
</feature>
<evidence type="ECO:0000256" key="1">
    <source>
        <dbReference type="ARBA" id="ARBA00009437"/>
    </source>
</evidence>
<gene>
    <name evidence="6" type="ORF">ACFPCS_04105</name>
</gene>
<accession>A0ABV9TFL4</accession>
<dbReference type="PROSITE" id="PS50931">
    <property type="entry name" value="HTH_LYSR"/>
    <property type="match status" value="1"/>
</dbReference>
<sequence>MTQWPDPTVLELLVGIDDHGSLSAAGRHAGLAQPNASRALQLFERQLGVALVRRSPAGSTLTPEGTVIAHWARRVLGETQRLLEAAEGLRAHRQAELAVAASMTVAEHLVPEWLSRFHRAHPQVRVHLQVHNSDQVFTDVATGTCDVGFVESPFVPSPLHHLVVARDELVVVVHPTHRWAHRGSPLTITELAGTALLVREPGSGTRTTLDLALHSYDRADPLLEMGSAAAIRTSVLAGTGPAVMSTLAVADQVKTGELSVIKVPGLELHRALRAVWTGPPRLMGPAGDLVQLARDHHARPSIATSRP</sequence>
<protein>
    <submittedName>
        <fullName evidence="6">LysR family transcriptional regulator</fullName>
    </submittedName>
</protein>
<evidence type="ECO:0000256" key="3">
    <source>
        <dbReference type="ARBA" id="ARBA00023125"/>
    </source>
</evidence>
<keyword evidence="7" id="KW-1185">Reference proteome</keyword>
<dbReference type="Pfam" id="PF03466">
    <property type="entry name" value="LysR_substrate"/>
    <property type="match status" value="1"/>
</dbReference>
<keyword evidence="4" id="KW-0804">Transcription</keyword>
<comment type="similarity">
    <text evidence="1">Belongs to the LysR transcriptional regulatory family.</text>
</comment>
<evidence type="ECO:0000313" key="7">
    <source>
        <dbReference type="Proteomes" id="UP001595797"/>
    </source>
</evidence>
<dbReference type="Gene3D" id="1.10.10.10">
    <property type="entry name" value="Winged helix-like DNA-binding domain superfamily/Winged helix DNA-binding domain"/>
    <property type="match status" value="1"/>
</dbReference>
<evidence type="ECO:0000259" key="5">
    <source>
        <dbReference type="PROSITE" id="PS50931"/>
    </source>
</evidence>
<proteinExistence type="inferred from homology"/>
<dbReference type="Proteomes" id="UP001595797">
    <property type="component" value="Unassembled WGS sequence"/>
</dbReference>
<dbReference type="RefSeq" id="WP_277552210.1">
    <property type="nucleotide sequence ID" value="NZ_JARAMH010000024.1"/>
</dbReference>
<dbReference type="Gene3D" id="3.40.190.10">
    <property type="entry name" value="Periplasmic binding protein-like II"/>
    <property type="match status" value="2"/>
</dbReference>
<dbReference type="EMBL" id="JBHSIW010000006">
    <property type="protein sequence ID" value="MFC4902748.1"/>
    <property type="molecule type" value="Genomic_DNA"/>
</dbReference>
<keyword evidence="2" id="KW-0805">Transcription regulation</keyword>
<comment type="caution">
    <text evidence="6">The sequence shown here is derived from an EMBL/GenBank/DDBJ whole genome shotgun (WGS) entry which is preliminary data.</text>
</comment>
<organism evidence="6 7">
    <name type="scientific">Kocuria oceani</name>
    <dbReference type="NCBI Taxonomy" id="988827"/>
    <lineage>
        <taxon>Bacteria</taxon>
        <taxon>Bacillati</taxon>
        <taxon>Actinomycetota</taxon>
        <taxon>Actinomycetes</taxon>
        <taxon>Micrococcales</taxon>
        <taxon>Micrococcaceae</taxon>
        <taxon>Kocuria</taxon>
    </lineage>
</organism>
<dbReference type="PANTHER" id="PTHR30126">
    <property type="entry name" value="HTH-TYPE TRANSCRIPTIONAL REGULATOR"/>
    <property type="match status" value="1"/>
</dbReference>
<keyword evidence="3" id="KW-0238">DNA-binding</keyword>
<evidence type="ECO:0000313" key="6">
    <source>
        <dbReference type="EMBL" id="MFC4902748.1"/>
    </source>
</evidence>
<dbReference type="InterPro" id="IPR036388">
    <property type="entry name" value="WH-like_DNA-bd_sf"/>
</dbReference>
<dbReference type="InterPro" id="IPR036390">
    <property type="entry name" value="WH_DNA-bd_sf"/>
</dbReference>
<dbReference type="InterPro" id="IPR005119">
    <property type="entry name" value="LysR_subst-bd"/>
</dbReference>
<evidence type="ECO:0000256" key="4">
    <source>
        <dbReference type="ARBA" id="ARBA00023163"/>
    </source>
</evidence>
<dbReference type="SUPFAM" id="SSF46785">
    <property type="entry name" value="Winged helix' DNA-binding domain"/>
    <property type="match status" value="1"/>
</dbReference>
<dbReference type="Pfam" id="PF00126">
    <property type="entry name" value="HTH_1"/>
    <property type="match status" value="1"/>
</dbReference>
<dbReference type="InterPro" id="IPR000847">
    <property type="entry name" value="LysR_HTH_N"/>
</dbReference>
<dbReference type="PANTHER" id="PTHR30126:SF39">
    <property type="entry name" value="HTH-TYPE TRANSCRIPTIONAL REGULATOR CYSL"/>
    <property type="match status" value="1"/>
</dbReference>
<name>A0ABV9TFL4_9MICC</name>
<dbReference type="SUPFAM" id="SSF53850">
    <property type="entry name" value="Periplasmic binding protein-like II"/>
    <property type="match status" value="1"/>
</dbReference>